<comment type="caution">
    <text evidence="2">The sequence shown here is derived from an EMBL/GenBank/DDBJ whole genome shotgun (WGS) entry which is preliminary data.</text>
</comment>
<name>A0A0N8H9T8_9BACT</name>
<feature type="chain" id="PRO_5006026311" description="Outer membrane protein beta-barrel domain-containing protein" evidence="1">
    <location>
        <begin position="21"/>
        <end position="156"/>
    </location>
</feature>
<dbReference type="OrthoDB" id="978645at2"/>
<gene>
    <name evidence="2" type="ORF">AFM12_06455</name>
</gene>
<evidence type="ECO:0000313" key="3">
    <source>
        <dbReference type="Proteomes" id="UP000050454"/>
    </source>
</evidence>
<dbReference type="Proteomes" id="UP000050454">
    <property type="component" value="Unassembled WGS sequence"/>
</dbReference>
<dbReference type="RefSeq" id="WP_055145538.1">
    <property type="nucleotide sequence ID" value="NZ_JXSZ01000006.1"/>
</dbReference>
<evidence type="ECO:0000313" key="2">
    <source>
        <dbReference type="EMBL" id="KPM48292.1"/>
    </source>
</evidence>
<accession>A0A0N8H9T8</accession>
<organism evidence="2 3">
    <name type="scientific">Jiulongibacter sediminis</name>
    <dbReference type="NCBI Taxonomy" id="1605367"/>
    <lineage>
        <taxon>Bacteria</taxon>
        <taxon>Pseudomonadati</taxon>
        <taxon>Bacteroidota</taxon>
        <taxon>Cytophagia</taxon>
        <taxon>Cytophagales</taxon>
        <taxon>Leadbetterellaceae</taxon>
        <taxon>Jiulongibacter</taxon>
    </lineage>
</organism>
<protein>
    <recommendedName>
        <fullName evidence="4">Outer membrane protein beta-barrel domain-containing protein</fullName>
    </recommendedName>
</protein>
<keyword evidence="1" id="KW-0732">Signal</keyword>
<keyword evidence="3" id="KW-1185">Reference proteome</keyword>
<dbReference type="AlphaFoldDB" id="A0A0N8H9T8"/>
<evidence type="ECO:0008006" key="4">
    <source>
        <dbReference type="Google" id="ProtNLM"/>
    </source>
</evidence>
<reference evidence="2 3" key="1">
    <citation type="submission" date="2015-07" db="EMBL/GenBank/DDBJ databases">
        <title>The draft genome sequence of Leadbetterella sp. JN14-9.</title>
        <authorList>
            <person name="Liu Y."/>
            <person name="Du J."/>
            <person name="Shao Z."/>
        </authorList>
    </citation>
    <scope>NUCLEOTIDE SEQUENCE [LARGE SCALE GENOMIC DNA]</scope>
    <source>
        <strain evidence="2 3">JN14-9</strain>
    </source>
</reference>
<evidence type="ECO:0000256" key="1">
    <source>
        <dbReference type="SAM" id="SignalP"/>
    </source>
</evidence>
<feature type="signal peptide" evidence="1">
    <location>
        <begin position="1"/>
        <end position="20"/>
    </location>
</feature>
<sequence length="156" mass="17066">MKKLVILTSLMLASTLISNAQYKAAFGVRFSDGPAISMKFATGNNEAAEGLLSGFGNGLKATLLYEWHNPAFGTNQWRWYYGAGAHLGASPDRNWRNDRPGPDGEFHVGADGILGLEHTFREIPLNLSIDWKPEFNFVNYTGVALPVFGATGRLAF</sequence>
<proteinExistence type="predicted"/>
<dbReference type="EMBL" id="LGTQ01000006">
    <property type="protein sequence ID" value="KPM48292.1"/>
    <property type="molecule type" value="Genomic_DNA"/>
</dbReference>
<dbReference type="STRING" id="1605367.AFM12_06455"/>